<dbReference type="RefSeq" id="WP_369314378.1">
    <property type="nucleotide sequence ID" value="NZ_JBEHZE010000001.1"/>
</dbReference>
<dbReference type="InterPro" id="IPR000160">
    <property type="entry name" value="GGDEF_dom"/>
</dbReference>
<evidence type="ECO:0000256" key="4">
    <source>
        <dbReference type="SAM" id="MobiDB-lite"/>
    </source>
</evidence>
<dbReference type="InterPro" id="IPR043128">
    <property type="entry name" value="Rev_trsase/Diguanyl_cyclase"/>
</dbReference>
<sequence>MKIGDAPKSMASSRLGRKQGANAASSTPRDAQSISDVVSLGGIPEAELTPKVRDALVSLMTEVQTLRNELADARESIFELERLADRDPLLDLFNRRAFVRELNRAMAMIERYGMRASLVFIDLNDLKKINDGMGHGAGDAALQHVSKILTTNIRQTDVIGRLGGDELGLLLNQADKQTAELKASQLTEAVAAVPVSWKEESFTARISCGVVEIAKGLSADEAMERADSAMYEVKARQKSG</sequence>
<evidence type="ECO:0000256" key="3">
    <source>
        <dbReference type="SAM" id="Coils"/>
    </source>
</evidence>
<dbReference type="GO" id="GO:0052621">
    <property type="term" value="F:diguanylate cyclase activity"/>
    <property type="evidence" value="ECO:0007669"/>
    <property type="project" value="UniProtKB-EC"/>
</dbReference>
<evidence type="ECO:0000256" key="1">
    <source>
        <dbReference type="ARBA" id="ARBA00012528"/>
    </source>
</evidence>
<evidence type="ECO:0000256" key="2">
    <source>
        <dbReference type="ARBA" id="ARBA00034247"/>
    </source>
</evidence>
<evidence type="ECO:0000259" key="5">
    <source>
        <dbReference type="PROSITE" id="PS50887"/>
    </source>
</evidence>
<dbReference type="PANTHER" id="PTHR45138">
    <property type="entry name" value="REGULATORY COMPONENTS OF SENSORY TRANSDUCTION SYSTEM"/>
    <property type="match status" value="1"/>
</dbReference>
<feature type="region of interest" description="Disordered" evidence="4">
    <location>
        <begin position="1"/>
        <end position="30"/>
    </location>
</feature>
<proteinExistence type="predicted"/>
<feature type="coiled-coil region" evidence="3">
    <location>
        <begin position="56"/>
        <end position="83"/>
    </location>
</feature>
<keyword evidence="3" id="KW-0175">Coiled coil</keyword>
<dbReference type="InterPro" id="IPR029787">
    <property type="entry name" value="Nucleotide_cyclase"/>
</dbReference>
<keyword evidence="6" id="KW-0808">Transferase</keyword>
<evidence type="ECO:0000313" key="7">
    <source>
        <dbReference type="Proteomes" id="UP001560685"/>
    </source>
</evidence>
<dbReference type="InterPro" id="IPR050469">
    <property type="entry name" value="Diguanylate_Cyclase"/>
</dbReference>
<comment type="catalytic activity">
    <reaction evidence="2">
        <text>2 GTP = 3',3'-c-di-GMP + 2 diphosphate</text>
        <dbReference type="Rhea" id="RHEA:24898"/>
        <dbReference type="ChEBI" id="CHEBI:33019"/>
        <dbReference type="ChEBI" id="CHEBI:37565"/>
        <dbReference type="ChEBI" id="CHEBI:58805"/>
        <dbReference type="EC" id="2.7.7.65"/>
    </reaction>
</comment>
<keyword evidence="7" id="KW-1185">Reference proteome</keyword>
<keyword evidence="6" id="KW-0548">Nucleotidyltransferase</keyword>
<dbReference type="SMART" id="SM00267">
    <property type="entry name" value="GGDEF"/>
    <property type="match status" value="1"/>
</dbReference>
<dbReference type="SUPFAM" id="SSF55073">
    <property type="entry name" value="Nucleotide cyclase"/>
    <property type="match status" value="1"/>
</dbReference>
<gene>
    <name evidence="6" type="ORF">ABFZ84_12625</name>
</gene>
<dbReference type="EMBL" id="JBEHZE010000001">
    <property type="protein sequence ID" value="MEX6634392.1"/>
    <property type="molecule type" value="Genomic_DNA"/>
</dbReference>
<dbReference type="CDD" id="cd01949">
    <property type="entry name" value="GGDEF"/>
    <property type="match status" value="1"/>
</dbReference>
<dbReference type="Pfam" id="PF00990">
    <property type="entry name" value="GGDEF"/>
    <property type="match status" value="1"/>
</dbReference>
<feature type="domain" description="GGDEF" evidence="5">
    <location>
        <begin position="114"/>
        <end position="240"/>
    </location>
</feature>
<protein>
    <recommendedName>
        <fullName evidence="1">diguanylate cyclase</fullName>
        <ecNumber evidence="1">2.7.7.65</ecNumber>
    </recommendedName>
</protein>
<accession>A0ABV3Z869</accession>
<reference evidence="6 7" key="1">
    <citation type="submission" date="2024-05" db="EMBL/GenBank/DDBJ databases">
        <title>Three bacterial strains, DH-69, EH-24, and ECK-19 isolated from coastal sediments.</title>
        <authorList>
            <person name="Ye Y.-Q."/>
            <person name="Du Z.-J."/>
        </authorList>
    </citation>
    <scope>NUCLEOTIDE SEQUENCE [LARGE SCALE GENOMIC DNA]</scope>
    <source>
        <strain evidence="6 7">ECK-19</strain>
    </source>
</reference>
<evidence type="ECO:0000313" key="6">
    <source>
        <dbReference type="EMBL" id="MEX6634392.1"/>
    </source>
</evidence>
<comment type="caution">
    <text evidence="6">The sequence shown here is derived from an EMBL/GenBank/DDBJ whole genome shotgun (WGS) entry which is preliminary data.</text>
</comment>
<dbReference type="Proteomes" id="UP001560685">
    <property type="component" value="Unassembled WGS sequence"/>
</dbReference>
<dbReference type="NCBIfam" id="TIGR00254">
    <property type="entry name" value="GGDEF"/>
    <property type="match status" value="1"/>
</dbReference>
<dbReference type="PROSITE" id="PS50887">
    <property type="entry name" value="GGDEF"/>
    <property type="match status" value="1"/>
</dbReference>
<name>A0ABV3Z869_9PROT</name>
<dbReference type="Gene3D" id="3.30.70.270">
    <property type="match status" value="1"/>
</dbReference>
<dbReference type="EC" id="2.7.7.65" evidence="1"/>
<organism evidence="6 7">
    <name type="scientific">Hyphococcus lacteus</name>
    <dbReference type="NCBI Taxonomy" id="3143536"/>
    <lineage>
        <taxon>Bacteria</taxon>
        <taxon>Pseudomonadati</taxon>
        <taxon>Pseudomonadota</taxon>
        <taxon>Alphaproteobacteria</taxon>
        <taxon>Parvularculales</taxon>
        <taxon>Parvularculaceae</taxon>
        <taxon>Hyphococcus</taxon>
    </lineage>
</organism>
<dbReference type="PANTHER" id="PTHR45138:SF9">
    <property type="entry name" value="DIGUANYLATE CYCLASE DGCM-RELATED"/>
    <property type="match status" value="1"/>
</dbReference>